<feature type="domain" description="Nephrocystin 3-like N-terminal" evidence="4">
    <location>
        <begin position="296"/>
        <end position="464"/>
    </location>
</feature>
<dbReference type="EMBL" id="JBFTWV010000040">
    <property type="protein sequence ID" value="KAL2794819.1"/>
    <property type="molecule type" value="Genomic_DNA"/>
</dbReference>
<dbReference type="Proteomes" id="UP001610563">
    <property type="component" value="Unassembled WGS sequence"/>
</dbReference>
<feature type="region of interest" description="Disordered" evidence="2">
    <location>
        <begin position="1028"/>
        <end position="1117"/>
    </location>
</feature>
<name>A0ABR4G800_9EURO</name>
<gene>
    <name evidence="5" type="ORF">BJX66DRAFT_350998</name>
</gene>
<evidence type="ECO:0000259" key="3">
    <source>
        <dbReference type="Pfam" id="PF24809"/>
    </source>
</evidence>
<keyword evidence="1" id="KW-0677">Repeat</keyword>
<dbReference type="InterPro" id="IPR027417">
    <property type="entry name" value="P-loop_NTPase"/>
</dbReference>
<feature type="compositionally biased region" description="Polar residues" evidence="2">
    <location>
        <begin position="1080"/>
        <end position="1093"/>
    </location>
</feature>
<evidence type="ECO:0000313" key="6">
    <source>
        <dbReference type="Proteomes" id="UP001610563"/>
    </source>
</evidence>
<feature type="compositionally biased region" description="Basic and acidic residues" evidence="2">
    <location>
        <begin position="1165"/>
        <end position="1177"/>
    </location>
</feature>
<evidence type="ECO:0008006" key="7">
    <source>
        <dbReference type="Google" id="ProtNLM"/>
    </source>
</evidence>
<accession>A0ABR4G800</accession>
<organism evidence="5 6">
    <name type="scientific">Aspergillus keveii</name>
    <dbReference type="NCBI Taxonomy" id="714993"/>
    <lineage>
        <taxon>Eukaryota</taxon>
        <taxon>Fungi</taxon>
        <taxon>Dikarya</taxon>
        <taxon>Ascomycota</taxon>
        <taxon>Pezizomycotina</taxon>
        <taxon>Eurotiomycetes</taxon>
        <taxon>Eurotiomycetidae</taxon>
        <taxon>Eurotiales</taxon>
        <taxon>Aspergillaceae</taxon>
        <taxon>Aspergillus</taxon>
        <taxon>Aspergillus subgen. Nidulantes</taxon>
    </lineage>
</organism>
<dbReference type="PANTHER" id="PTHR10039:SF14">
    <property type="entry name" value="NACHT DOMAIN-CONTAINING PROTEIN"/>
    <property type="match status" value="1"/>
</dbReference>
<evidence type="ECO:0000256" key="1">
    <source>
        <dbReference type="ARBA" id="ARBA00022737"/>
    </source>
</evidence>
<feature type="domain" description="DUF7708" evidence="3">
    <location>
        <begin position="75"/>
        <end position="211"/>
    </location>
</feature>
<feature type="region of interest" description="Disordered" evidence="2">
    <location>
        <begin position="1151"/>
        <end position="1206"/>
    </location>
</feature>
<dbReference type="PANTHER" id="PTHR10039">
    <property type="entry name" value="AMELOGENIN"/>
    <property type="match status" value="1"/>
</dbReference>
<evidence type="ECO:0000313" key="5">
    <source>
        <dbReference type="EMBL" id="KAL2794819.1"/>
    </source>
</evidence>
<proteinExistence type="predicted"/>
<dbReference type="Pfam" id="PF24809">
    <property type="entry name" value="DUF7708"/>
    <property type="match status" value="1"/>
</dbReference>
<dbReference type="Gene3D" id="3.40.50.300">
    <property type="entry name" value="P-loop containing nucleotide triphosphate hydrolases"/>
    <property type="match status" value="1"/>
</dbReference>
<sequence>MSSPAPTSAPSAFSRALDEYIKSRPAKSKTPQFIQTLQEQQRAGQTLDGTVIKKEIVQLERNATDRKAAQVARKVLKPVVDMLSAYTGVLDTLVQVDPMPTAIIWGTLRAVIQTSSRFLRLYEEISEQIEALRMHIETLTGYEELFGDSSAMRELLEASYVGIFRFWRRVDKECNRSVANRMLRAVGPFSTTKLDEIIGSIGKSADDMSRLIPIVKERVDRNERENAAEERRLAGIAREDQKLLFQMYEEGLRKRKEERKQQRQKDVRDWLRCGDSLLNESNFRHQDYKHRARSPGTCEWLLEDKMWKTWVDVKKPASQLSIRAAPGVGKSVLAAYAVESLPKLSPDGSAVIFQYFTFDDEFPALLVYRCLAEQLANRLGKHTGDMPEDIHCFTQLGATSARSEDVKMVIRMLVERLPATYVILDGLDEMCETQPRQQELCDVVDFLQELANANPDTLRLWFSSQSRTCLDSRLNSIPSIEVTKNVNNQDIEKYLSKSIVDLDSLDLDEGYKNLILQELRDKADGCFLWAALMLQSMSNAITLQMVQQLIDDGLPQNYERYYQRKMESIEPSVRGFVSVLLACIVHAKRPLRLEELCECTAMARGNEGQDLNTREKLVKSRVLQLCQPLVQVHESTHGGETVSTCTLTHGSVKSFLLKNPEILKQPAADSDACALENKVMADICLRYLLQPRYSQLLRKTADTYVDARGGDIMEHHLLSYSAKYWDKHMDSVPVSPSLCQSVSALLNSSQFFTLLQIQSLFIEGQFTYWLNSLRPWAGKHFRRVFPHWLDDNCTDAFTSSYGSFVGEWGYLLNEQTHLERPFEGEIDRCFFGALGSDNFLHKGPSKYKSLKLSQCGSDDSETSPIPTRCFDGIDETGTRLRVVKLQALSTDKLEFTCEYWSLDGQQDMEFQGTQTLHISPSTWPLYEYALKEKVFGRPHFVSFTSDLRFMRMGSHLFVESGNNEYKRLSISEEYFEEMANSGKFLAVTTRRPVAKEDIEMSEQALGGQPVDYADIMLQKLKTEMESLDEKAAEKAAAAATEESTRPTTTATNESDDSDEASIVTSASSVALKDPGDVESTADQKSWAATSETGITDKLLFQPSNESAGNSAYTSWSEGSTDLMSNELEGEENQWNDWDYQKLNPEEIDVEERGSLDSDDEASFDVESHLSESDRDGDAGESDDASNDEVSSAHSDSEDDDNSESENGGVYLQAMMGKGSTRVEGSRRTSIRVYDSTRPESVPAFHYTGFVKGALFESPPVFHPTEPLLVWPLGDADILFANYQANTYFTRQLCRSKYNSCHIFVKANFSSDGQYLHFAALEASEIKGAEETDEASQVQLSLQVSTHRLSSRKTASSPPRLVFRTTVELGKASSIAASDLPYFITWTDTELFFLNRQRKLDITRIPLFRPPQPPSSDSKPVSPNICCLRDPIFLPRSIESRRMHFVPAPPESPGLYAPAMGKKKTKRFASLFLGSYCSSPSRGILVPRNVCDPPIAVFLREGRDLVWTCKVASGDVVEAPAVNAGCGRLKGKFESFDRTEDCDIVPYFF</sequence>
<reference evidence="5 6" key="1">
    <citation type="submission" date="2024-07" db="EMBL/GenBank/DDBJ databases">
        <title>Section-level genome sequencing and comparative genomics of Aspergillus sections Usti and Cavernicolus.</title>
        <authorList>
            <consortium name="Lawrence Berkeley National Laboratory"/>
            <person name="Nybo J.L."/>
            <person name="Vesth T.C."/>
            <person name="Theobald S."/>
            <person name="Frisvad J.C."/>
            <person name="Larsen T.O."/>
            <person name="Kjaerboelling I."/>
            <person name="Rothschild-Mancinelli K."/>
            <person name="Lyhne E.K."/>
            <person name="Kogle M.E."/>
            <person name="Barry K."/>
            <person name="Clum A."/>
            <person name="Na H."/>
            <person name="Ledsgaard L."/>
            <person name="Lin J."/>
            <person name="Lipzen A."/>
            <person name="Kuo A."/>
            <person name="Riley R."/>
            <person name="Mondo S."/>
            <person name="Labutti K."/>
            <person name="Haridas S."/>
            <person name="Pangalinan J."/>
            <person name="Salamov A.A."/>
            <person name="Simmons B.A."/>
            <person name="Magnuson J.K."/>
            <person name="Chen J."/>
            <person name="Drula E."/>
            <person name="Henrissat B."/>
            <person name="Wiebenga A."/>
            <person name="Lubbers R.J."/>
            <person name="Gomes A.C."/>
            <person name="Makela M.R."/>
            <person name="Stajich J."/>
            <person name="Grigoriev I.V."/>
            <person name="Mortensen U.H."/>
            <person name="De Vries R.P."/>
            <person name="Baker S.E."/>
            <person name="Andersen M.R."/>
        </authorList>
    </citation>
    <scope>NUCLEOTIDE SEQUENCE [LARGE SCALE GENOMIC DNA]</scope>
    <source>
        <strain evidence="5 6">CBS 209.92</strain>
    </source>
</reference>
<dbReference type="SUPFAM" id="SSF52540">
    <property type="entry name" value="P-loop containing nucleoside triphosphate hydrolases"/>
    <property type="match status" value="1"/>
</dbReference>
<evidence type="ECO:0000259" key="4">
    <source>
        <dbReference type="Pfam" id="PF24883"/>
    </source>
</evidence>
<dbReference type="Pfam" id="PF24883">
    <property type="entry name" value="NPHP3_N"/>
    <property type="match status" value="1"/>
</dbReference>
<evidence type="ECO:0000256" key="2">
    <source>
        <dbReference type="SAM" id="MobiDB-lite"/>
    </source>
</evidence>
<comment type="caution">
    <text evidence="5">The sequence shown here is derived from an EMBL/GenBank/DDBJ whole genome shotgun (WGS) entry which is preliminary data.</text>
</comment>
<dbReference type="InterPro" id="IPR056125">
    <property type="entry name" value="DUF7708"/>
</dbReference>
<feature type="compositionally biased region" description="Low complexity" evidence="2">
    <location>
        <begin position="1034"/>
        <end position="1052"/>
    </location>
</feature>
<dbReference type="InterPro" id="IPR056884">
    <property type="entry name" value="NPHP3-like_N"/>
</dbReference>
<protein>
    <recommendedName>
        <fullName evidence="7">NACHT domain-containing protein</fullName>
    </recommendedName>
</protein>
<feature type="compositionally biased region" description="Polar residues" evidence="2">
    <location>
        <begin position="1101"/>
        <end position="1117"/>
    </location>
</feature>
<keyword evidence="6" id="KW-1185">Reference proteome</keyword>